<evidence type="ECO:0000256" key="5">
    <source>
        <dbReference type="ARBA" id="ARBA00022832"/>
    </source>
</evidence>
<keyword evidence="4" id="KW-0547">Nucleotide-binding</keyword>
<dbReference type="Proteomes" id="UP000324701">
    <property type="component" value="Unassembled WGS sequence"/>
</dbReference>
<keyword evidence="3" id="KW-0436">Ligase</keyword>
<dbReference type="OrthoDB" id="3671040at2"/>
<dbReference type="GO" id="GO:0006633">
    <property type="term" value="P:fatty acid biosynthetic process"/>
    <property type="evidence" value="ECO:0007669"/>
    <property type="project" value="TreeGrafter"/>
</dbReference>
<dbReference type="FunFam" id="3.30.300.30:FF:000029">
    <property type="entry name" value="Fatty-acid-CoA ligase FadD31"/>
    <property type="match status" value="1"/>
</dbReference>
<dbReference type="PANTHER" id="PTHR22754:SF32">
    <property type="entry name" value="DISCO-INTERACTING PROTEIN 2"/>
    <property type="match status" value="1"/>
</dbReference>
<dbReference type="GO" id="GO:0005524">
    <property type="term" value="F:ATP binding"/>
    <property type="evidence" value="ECO:0007669"/>
    <property type="project" value="UniProtKB-KW"/>
</dbReference>
<dbReference type="Gene3D" id="3.30.300.30">
    <property type="match status" value="1"/>
</dbReference>
<dbReference type="Gene3D" id="3.40.50.12780">
    <property type="entry name" value="N-terminal domain of ligase-like"/>
    <property type="match status" value="1"/>
</dbReference>
<evidence type="ECO:0000256" key="2">
    <source>
        <dbReference type="ARBA" id="ARBA00006432"/>
    </source>
</evidence>
<dbReference type="GO" id="GO:0070566">
    <property type="term" value="F:adenylyltransferase activity"/>
    <property type="evidence" value="ECO:0007669"/>
    <property type="project" value="UniProtKB-ARBA"/>
</dbReference>
<evidence type="ECO:0000256" key="8">
    <source>
        <dbReference type="ARBA" id="ARBA00084062"/>
    </source>
</evidence>
<dbReference type="InterPro" id="IPR000873">
    <property type="entry name" value="AMP-dep_synth/lig_dom"/>
</dbReference>
<dbReference type="InterPro" id="IPR042099">
    <property type="entry name" value="ANL_N_sf"/>
</dbReference>
<dbReference type="GO" id="GO:0071766">
    <property type="term" value="P:Actinobacterium-type cell wall biogenesis"/>
    <property type="evidence" value="ECO:0007669"/>
    <property type="project" value="UniProtKB-ARBA"/>
</dbReference>
<name>A0A5B1BPI2_MYCSI</name>
<dbReference type="CDD" id="cd05931">
    <property type="entry name" value="FAAL"/>
    <property type="match status" value="1"/>
</dbReference>
<keyword evidence="5" id="KW-0276">Fatty acid metabolism</keyword>
<keyword evidence="7" id="KW-0443">Lipid metabolism</keyword>
<comment type="caution">
    <text evidence="10">The sequence shown here is derived from an EMBL/GenBank/DDBJ whole genome shotgun (WGS) entry which is preliminary data.</text>
</comment>
<accession>A0A5B1BPI2</accession>
<sequence length="624" mass="66127">MNDGSRQGCTAPKGLLEIEDCLAADGNIALPQGTTLISLIQRNIANVGDAVAYRYLDHTRSAHGQAVEVTWAQFGVRLEAIGAHVQQFAGGGDRVAILAPQGIDYVAGFYAAIKAGAIAVPLFAPELPGHAERLDTALRDSEPTVVLTTAAAKDAVEGFLASHPQVRKPHVITIDEIPDTAGELFTPVELDIDAVSHLQYTSGSTRPPVGVEITHRAVGTNLVQMILSIDLLNRNTHGVSWLPLYHDMGLSMIGFPAVYGGHSTLMSPTAFVRRPQRWIHALSAGSRTGQVVTAAPNFAYEWTAQRGLPAKGDDIDLSNVVLIIGSEPVSIDAVTIFNKAFAPYGLPRTAFKPSYGIAEATLLIATIDHAAETTVVYFDREDLGAGHAVCVAADHPNAVAQVSCGQVARSLWAVIADPDTGAELSDGEVGEIWLQGNNVGRGYWGRPEETRRTFGAKLQSQLDEGSRAAGAAIGSTWLRTGDLGVYLDSELYVTGRIADLITIDGHQHYPQDIEATVAAASPLVRRGYVTAFATPASELPGPNNTDPNDTSPQLVIVAERAAGTSRADPQPAIEAIRAAVTDRHKLSVADVRFLPAGAIPRTTSGKLARRACRSQYLGGALGVH</sequence>
<evidence type="ECO:0000256" key="7">
    <source>
        <dbReference type="ARBA" id="ARBA00023098"/>
    </source>
</evidence>
<comment type="similarity">
    <text evidence="2">Belongs to the ATP-dependent AMP-binding enzyme family.</text>
</comment>
<evidence type="ECO:0000256" key="3">
    <source>
        <dbReference type="ARBA" id="ARBA00022598"/>
    </source>
</evidence>
<dbReference type="EMBL" id="VTZN01000062">
    <property type="protein sequence ID" value="KAA1250001.1"/>
    <property type="molecule type" value="Genomic_DNA"/>
</dbReference>
<evidence type="ECO:0000256" key="4">
    <source>
        <dbReference type="ARBA" id="ARBA00022741"/>
    </source>
</evidence>
<evidence type="ECO:0000259" key="9">
    <source>
        <dbReference type="Pfam" id="PF00501"/>
    </source>
</evidence>
<evidence type="ECO:0000256" key="6">
    <source>
        <dbReference type="ARBA" id="ARBA00022840"/>
    </source>
</evidence>
<keyword evidence="11" id="KW-1185">Reference proteome</keyword>
<dbReference type="PANTHER" id="PTHR22754">
    <property type="entry name" value="DISCO-INTERACTING PROTEIN 2 DIP2 -RELATED"/>
    <property type="match status" value="1"/>
</dbReference>
<dbReference type="FunFam" id="3.40.50.12780:FF:000013">
    <property type="entry name" value="Long-chain-fatty-acid--AMP ligase FadD32"/>
    <property type="match status" value="1"/>
</dbReference>
<evidence type="ECO:0000313" key="11">
    <source>
        <dbReference type="Proteomes" id="UP000324701"/>
    </source>
</evidence>
<dbReference type="InterPro" id="IPR040097">
    <property type="entry name" value="FAAL/FAAC"/>
</dbReference>
<dbReference type="SUPFAM" id="SSF56801">
    <property type="entry name" value="Acetyl-CoA synthetase-like"/>
    <property type="match status" value="1"/>
</dbReference>
<proteinExistence type="inferred from homology"/>
<feature type="domain" description="AMP-dependent synthetase/ligase" evidence="9">
    <location>
        <begin position="42"/>
        <end position="444"/>
    </location>
</feature>
<reference evidence="10 11" key="1">
    <citation type="submission" date="2019-09" db="EMBL/GenBank/DDBJ databases">
        <title>Report of infection by Mycobacterium simiae a patient suffering from pulmonary tuberculosis.</title>
        <authorList>
            <person name="Mohanty P.S."/>
            <person name="Bansal A.K."/>
            <person name="Singh H."/>
            <person name="Sharma S."/>
            <person name="Patil S.A."/>
            <person name="Upadhaya P."/>
            <person name="Singh P.K."/>
            <person name="Kumar D."/>
            <person name="Kumar S."/>
            <person name="Singh R.K."/>
            <person name="Chaudhary B."/>
        </authorList>
    </citation>
    <scope>NUCLEOTIDE SEQUENCE [LARGE SCALE GENOMIC DNA]</scope>
    <source>
        <strain evidence="10 11">JAL-560-SIM</strain>
    </source>
</reference>
<comment type="pathway">
    <text evidence="1">Lipid metabolism.</text>
</comment>
<keyword evidence="6" id="KW-0067">ATP-binding</keyword>
<dbReference type="GO" id="GO:0005886">
    <property type="term" value="C:plasma membrane"/>
    <property type="evidence" value="ECO:0007669"/>
    <property type="project" value="TreeGrafter"/>
</dbReference>
<protein>
    <recommendedName>
        <fullName evidence="8">Acyl-AMP synthetase</fullName>
    </recommendedName>
</protein>
<dbReference type="NCBIfam" id="NF009124">
    <property type="entry name" value="PRK12476.1"/>
    <property type="match status" value="1"/>
</dbReference>
<evidence type="ECO:0000256" key="1">
    <source>
        <dbReference type="ARBA" id="ARBA00005189"/>
    </source>
</evidence>
<organism evidence="10 11">
    <name type="scientific">Mycobacterium simiae</name>
    <name type="common">Mycobacterium habana</name>
    <dbReference type="NCBI Taxonomy" id="1784"/>
    <lineage>
        <taxon>Bacteria</taxon>
        <taxon>Bacillati</taxon>
        <taxon>Actinomycetota</taxon>
        <taxon>Actinomycetes</taxon>
        <taxon>Mycobacteriales</taxon>
        <taxon>Mycobacteriaceae</taxon>
        <taxon>Mycobacterium</taxon>
        <taxon>Mycobacterium simiae complex</taxon>
    </lineage>
</organism>
<evidence type="ECO:0000313" key="10">
    <source>
        <dbReference type="EMBL" id="KAA1250001.1"/>
    </source>
</evidence>
<dbReference type="InterPro" id="IPR045851">
    <property type="entry name" value="AMP-bd_C_sf"/>
</dbReference>
<dbReference type="AlphaFoldDB" id="A0A5B1BPI2"/>
<dbReference type="Pfam" id="PF00501">
    <property type="entry name" value="AMP-binding"/>
    <property type="match status" value="1"/>
</dbReference>
<dbReference type="GO" id="GO:0016874">
    <property type="term" value="F:ligase activity"/>
    <property type="evidence" value="ECO:0007669"/>
    <property type="project" value="UniProtKB-KW"/>
</dbReference>
<gene>
    <name evidence="10" type="ORF">F0Q45_12050</name>
</gene>
<dbReference type="RefSeq" id="WP_149654175.1">
    <property type="nucleotide sequence ID" value="NZ_VTZN01000062.1"/>
</dbReference>